<gene>
    <name evidence="2" type="ORF">BP00DRAFT_86278</name>
</gene>
<organism evidence="2 3">
    <name type="scientific">Aspergillus indologenus CBS 114.80</name>
    <dbReference type="NCBI Taxonomy" id="1450541"/>
    <lineage>
        <taxon>Eukaryota</taxon>
        <taxon>Fungi</taxon>
        <taxon>Dikarya</taxon>
        <taxon>Ascomycota</taxon>
        <taxon>Pezizomycotina</taxon>
        <taxon>Eurotiomycetes</taxon>
        <taxon>Eurotiomycetidae</taxon>
        <taxon>Eurotiales</taxon>
        <taxon>Aspergillaceae</taxon>
        <taxon>Aspergillus</taxon>
        <taxon>Aspergillus subgen. Circumdati</taxon>
    </lineage>
</organism>
<feature type="signal peptide" evidence="1">
    <location>
        <begin position="1"/>
        <end position="22"/>
    </location>
</feature>
<evidence type="ECO:0008006" key="4">
    <source>
        <dbReference type="Google" id="ProtNLM"/>
    </source>
</evidence>
<keyword evidence="3" id="KW-1185">Reference proteome</keyword>
<dbReference type="AlphaFoldDB" id="A0A2V5IZ34"/>
<dbReference type="EMBL" id="KZ825624">
    <property type="protein sequence ID" value="PYI25806.1"/>
    <property type="molecule type" value="Genomic_DNA"/>
</dbReference>
<protein>
    <recommendedName>
        <fullName evidence="4">Secreted protein</fullName>
    </recommendedName>
</protein>
<sequence length="91" mass="10398">MFSVKYWALVAVLLIHSYLIQQNKMIDKILSNSTILDHQSSRWMVQHRMMHGFFFCCRAATRLSSANHFISTQGLIVSSPAGQRPESNGWA</sequence>
<dbReference type="Proteomes" id="UP000248817">
    <property type="component" value="Unassembled WGS sequence"/>
</dbReference>
<evidence type="ECO:0000256" key="1">
    <source>
        <dbReference type="SAM" id="SignalP"/>
    </source>
</evidence>
<proteinExistence type="predicted"/>
<evidence type="ECO:0000313" key="3">
    <source>
        <dbReference type="Proteomes" id="UP000248817"/>
    </source>
</evidence>
<evidence type="ECO:0000313" key="2">
    <source>
        <dbReference type="EMBL" id="PYI25806.1"/>
    </source>
</evidence>
<name>A0A2V5IZ34_9EURO</name>
<keyword evidence="1" id="KW-0732">Signal</keyword>
<accession>A0A2V5IZ34</accession>
<reference evidence="2 3" key="1">
    <citation type="submission" date="2018-02" db="EMBL/GenBank/DDBJ databases">
        <title>The genomes of Aspergillus section Nigri reveals drivers in fungal speciation.</title>
        <authorList>
            <consortium name="DOE Joint Genome Institute"/>
            <person name="Vesth T.C."/>
            <person name="Nybo J."/>
            <person name="Theobald S."/>
            <person name="Brandl J."/>
            <person name="Frisvad J.C."/>
            <person name="Nielsen K.F."/>
            <person name="Lyhne E.K."/>
            <person name="Kogle M.E."/>
            <person name="Kuo A."/>
            <person name="Riley R."/>
            <person name="Clum A."/>
            <person name="Nolan M."/>
            <person name="Lipzen A."/>
            <person name="Salamov A."/>
            <person name="Henrissat B."/>
            <person name="Wiebenga A."/>
            <person name="De vries R.P."/>
            <person name="Grigoriev I.V."/>
            <person name="Mortensen U.H."/>
            <person name="Andersen M.R."/>
            <person name="Baker S.E."/>
        </authorList>
    </citation>
    <scope>NUCLEOTIDE SEQUENCE [LARGE SCALE GENOMIC DNA]</scope>
    <source>
        <strain evidence="2 3">CBS 114.80</strain>
    </source>
</reference>
<feature type="chain" id="PRO_5015940124" description="Secreted protein" evidence="1">
    <location>
        <begin position="23"/>
        <end position="91"/>
    </location>
</feature>